<gene>
    <name evidence="1" type="ORF">Pcinc_000096</name>
</gene>
<organism evidence="1 2">
    <name type="scientific">Petrolisthes cinctipes</name>
    <name type="common">Flat porcelain crab</name>
    <dbReference type="NCBI Taxonomy" id="88211"/>
    <lineage>
        <taxon>Eukaryota</taxon>
        <taxon>Metazoa</taxon>
        <taxon>Ecdysozoa</taxon>
        <taxon>Arthropoda</taxon>
        <taxon>Crustacea</taxon>
        <taxon>Multicrustacea</taxon>
        <taxon>Malacostraca</taxon>
        <taxon>Eumalacostraca</taxon>
        <taxon>Eucarida</taxon>
        <taxon>Decapoda</taxon>
        <taxon>Pleocyemata</taxon>
        <taxon>Anomura</taxon>
        <taxon>Galatheoidea</taxon>
        <taxon>Porcellanidae</taxon>
        <taxon>Petrolisthes</taxon>
    </lineage>
</organism>
<evidence type="ECO:0000313" key="2">
    <source>
        <dbReference type="Proteomes" id="UP001286313"/>
    </source>
</evidence>
<keyword evidence="2" id="KW-1185">Reference proteome</keyword>
<protein>
    <submittedName>
        <fullName evidence="1">Uncharacterized protein</fullName>
    </submittedName>
</protein>
<accession>A0AAE1GND3</accession>
<evidence type="ECO:0000313" key="1">
    <source>
        <dbReference type="EMBL" id="KAK3896174.1"/>
    </source>
</evidence>
<comment type="caution">
    <text evidence="1">The sequence shown here is derived from an EMBL/GenBank/DDBJ whole genome shotgun (WGS) entry which is preliminary data.</text>
</comment>
<proteinExistence type="predicted"/>
<name>A0AAE1GND3_PETCI</name>
<dbReference type="EMBL" id="JAWQEG010000008">
    <property type="protein sequence ID" value="KAK3896174.1"/>
    <property type="molecule type" value="Genomic_DNA"/>
</dbReference>
<sequence>MASLVVGAKCKARRSLLCRFRAETVLRRIERASYIGAMRRCHIAWWGSRSTAQRFDAGRRCHIVASGDGASLTLRPRCN</sequence>
<dbReference type="Proteomes" id="UP001286313">
    <property type="component" value="Unassembled WGS sequence"/>
</dbReference>
<reference evidence="1" key="1">
    <citation type="submission" date="2023-10" db="EMBL/GenBank/DDBJ databases">
        <title>Genome assemblies of two species of porcelain crab, Petrolisthes cinctipes and Petrolisthes manimaculis (Anomura: Porcellanidae).</title>
        <authorList>
            <person name="Angst P."/>
        </authorList>
    </citation>
    <scope>NUCLEOTIDE SEQUENCE</scope>
    <source>
        <strain evidence="1">PB745_01</strain>
        <tissue evidence="1">Gill</tissue>
    </source>
</reference>
<dbReference type="AlphaFoldDB" id="A0AAE1GND3"/>